<keyword evidence="3" id="KW-0378">Hydrolase</keyword>
<evidence type="ECO:0000256" key="1">
    <source>
        <dbReference type="ARBA" id="ARBA00006865"/>
    </source>
</evidence>
<dbReference type="PANTHER" id="PTHR10963:SF24">
    <property type="entry name" value="GLYCOSIDASE C21B10.07-RELATED"/>
    <property type="match status" value="1"/>
</dbReference>
<evidence type="ECO:0000313" key="4">
    <source>
        <dbReference type="Proteomes" id="UP000183670"/>
    </source>
</evidence>
<dbReference type="EMBL" id="FMYE01000065">
    <property type="protein sequence ID" value="SDB79217.1"/>
    <property type="molecule type" value="Genomic_DNA"/>
</dbReference>
<dbReference type="InterPro" id="IPR000757">
    <property type="entry name" value="Beta-glucanase-like"/>
</dbReference>
<evidence type="ECO:0000313" key="3">
    <source>
        <dbReference type="EMBL" id="SDB79217.1"/>
    </source>
</evidence>
<dbReference type="PROSITE" id="PS51762">
    <property type="entry name" value="GH16_2"/>
    <property type="match status" value="1"/>
</dbReference>
<reference evidence="3 4" key="1">
    <citation type="submission" date="2016-10" db="EMBL/GenBank/DDBJ databases">
        <authorList>
            <person name="de Groot N.N."/>
        </authorList>
    </citation>
    <scope>NUCLEOTIDE SEQUENCE [LARGE SCALE GENOMIC DNA]</scope>
    <source>
        <strain evidence="3 4">NLAE-zl-C500</strain>
    </source>
</reference>
<dbReference type="RefSeq" id="WP_074559930.1">
    <property type="nucleotide sequence ID" value="NZ_FMYE01000065.1"/>
</dbReference>
<dbReference type="GO" id="GO:0009251">
    <property type="term" value="P:glucan catabolic process"/>
    <property type="evidence" value="ECO:0007669"/>
    <property type="project" value="TreeGrafter"/>
</dbReference>
<dbReference type="PROSITE" id="PS51257">
    <property type="entry name" value="PROKAR_LIPOPROTEIN"/>
    <property type="match status" value="1"/>
</dbReference>
<evidence type="ECO:0000259" key="2">
    <source>
        <dbReference type="PROSITE" id="PS51762"/>
    </source>
</evidence>
<accession>A0A1G6GB52</accession>
<dbReference type="Proteomes" id="UP000183670">
    <property type="component" value="Unassembled WGS sequence"/>
</dbReference>
<organism evidence="3 4">
    <name type="scientific">Bacteroides ovatus</name>
    <dbReference type="NCBI Taxonomy" id="28116"/>
    <lineage>
        <taxon>Bacteria</taxon>
        <taxon>Pseudomonadati</taxon>
        <taxon>Bacteroidota</taxon>
        <taxon>Bacteroidia</taxon>
        <taxon>Bacteroidales</taxon>
        <taxon>Bacteroidaceae</taxon>
        <taxon>Bacteroides</taxon>
    </lineage>
</organism>
<dbReference type="Gene3D" id="2.60.120.200">
    <property type="match status" value="1"/>
</dbReference>
<dbReference type="InterPro" id="IPR050546">
    <property type="entry name" value="Glycosyl_Hydrlase_16"/>
</dbReference>
<dbReference type="InterPro" id="IPR032170">
    <property type="entry name" value="DUF5006"/>
</dbReference>
<gene>
    <name evidence="3" type="ORF">SAMN05192581_106521</name>
</gene>
<dbReference type="PANTHER" id="PTHR10963">
    <property type="entry name" value="GLYCOSYL HYDROLASE-RELATED"/>
    <property type="match status" value="1"/>
</dbReference>
<name>A0A1G6GB52_BACOV</name>
<dbReference type="GO" id="GO:0004553">
    <property type="term" value="F:hydrolase activity, hydrolyzing O-glycosyl compounds"/>
    <property type="evidence" value="ECO:0007669"/>
    <property type="project" value="InterPro"/>
</dbReference>
<comment type="similarity">
    <text evidence="1">Belongs to the glycosyl hydrolase 16 family.</text>
</comment>
<dbReference type="AlphaFoldDB" id="A0A1G6GB52"/>
<protein>
    <submittedName>
        <fullName evidence="3">Glycosyl hydrolases family 16</fullName>
    </submittedName>
</protein>
<dbReference type="SUPFAM" id="SSF49899">
    <property type="entry name" value="Concanavalin A-like lectins/glucanases"/>
    <property type="match status" value="1"/>
</dbReference>
<sequence length="642" mass="72184">MKKILEWTYLWMLLILVAVSMSGCSDDDNVSPLAEPVPLKMTLNSTDLVMGEMLEITFDVTGTEEGKKTMNEDLNIRLSATTDKGAVDQLVFDDFPSVVTMKQGETTKTVRVPVKKEGLNRERSVEISAFARGYRMAGALQIVTVSDYHYSKVSLKNNADNTVKEGQTFVLVASVNTTLRDELTITITPKAGEGERYENLPLELTIPAGANSVESAPITIIKDVNTTEDEELTLDLATVPVLSRYPLQATKLIIKKIDIHKNMGSEVRDERWLYEDADQLFVSPKNEAAIKAWGQTNYQVMNEGDPHPNSGKVLPEGKWKFFRAYEFHKISLCLTTKESNDKTYVSNEYPLGFADQNTAAVETAGSVDNAKYAWVTDEGYLRMISLKERTPGNNGTKDFGTSAFYSCKFMRGNVNSPTWASSNIRIYPGMRIETRARIRGAENSGMLPGIWLQGNEQVGGDSQWNVWPDFGEIDVMENNTKHGNLSYRRSAEQTFHIGNTAPGTGGSRHYNPTVAVTDIAGTIDQFQIYWMEWVDNQTVRMGVNGKTTITITEAQALANGARWPFTDKVNTEGLYYILTMMFLGKQAPNYPSMEMSYLTARNMLKNNPDALIPRMEIDWVRFYIDDTYTDHDMPYRKDLILY</sequence>
<proteinExistence type="inferred from homology"/>
<dbReference type="InterPro" id="IPR013320">
    <property type="entry name" value="ConA-like_dom_sf"/>
</dbReference>
<dbReference type="Pfam" id="PF16397">
    <property type="entry name" value="DUF5006"/>
    <property type="match status" value="1"/>
</dbReference>
<feature type="domain" description="GH16" evidence="2">
    <location>
        <begin position="342"/>
        <end position="628"/>
    </location>
</feature>